<reference evidence="1 2" key="1">
    <citation type="journal article" date="2024" name="Commun. Biol.">
        <title>Comparative genomic analysis of thermophilic fungi reveals convergent evolutionary adaptations and gene losses.</title>
        <authorList>
            <person name="Steindorff A.S."/>
            <person name="Aguilar-Pontes M.V."/>
            <person name="Robinson A.J."/>
            <person name="Andreopoulos B."/>
            <person name="LaButti K."/>
            <person name="Kuo A."/>
            <person name="Mondo S."/>
            <person name="Riley R."/>
            <person name="Otillar R."/>
            <person name="Haridas S."/>
            <person name="Lipzen A."/>
            <person name="Grimwood J."/>
            <person name="Schmutz J."/>
            <person name="Clum A."/>
            <person name="Reid I.D."/>
            <person name="Moisan M.C."/>
            <person name="Butler G."/>
            <person name="Nguyen T.T.M."/>
            <person name="Dewar K."/>
            <person name="Conant G."/>
            <person name="Drula E."/>
            <person name="Henrissat B."/>
            <person name="Hansel C."/>
            <person name="Singer S."/>
            <person name="Hutchinson M.I."/>
            <person name="de Vries R.P."/>
            <person name="Natvig D.O."/>
            <person name="Powell A.J."/>
            <person name="Tsang A."/>
            <person name="Grigoriev I.V."/>
        </authorList>
    </citation>
    <scope>NUCLEOTIDE SEQUENCE [LARGE SCALE GENOMIC DNA]</scope>
    <source>
        <strain evidence="1 2">ATCC 24622</strain>
    </source>
</reference>
<accession>A0ABR3X7N8</accession>
<evidence type="ECO:0000313" key="2">
    <source>
        <dbReference type="Proteomes" id="UP001586593"/>
    </source>
</evidence>
<comment type="caution">
    <text evidence="1">The sequence shown here is derived from an EMBL/GenBank/DDBJ whole genome shotgun (WGS) entry which is preliminary data.</text>
</comment>
<keyword evidence="2" id="KW-1185">Reference proteome</keyword>
<evidence type="ECO:0000313" key="1">
    <source>
        <dbReference type="EMBL" id="KAL1871609.1"/>
    </source>
</evidence>
<name>A0ABR3X7N8_9PEZI</name>
<dbReference type="EMBL" id="JAZHXJ010000151">
    <property type="protein sequence ID" value="KAL1871609.1"/>
    <property type="molecule type" value="Genomic_DNA"/>
</dbReference>
<protein>
    <submittedName>
        <fullName evidence="1">Uncharacterized protein</fullName>
    </submittedName>
</protein>
<proteinExistence type="predicted"/>
<sequence>MRVESGWHAKIVIPHLRSFEFSSSLSHRAVKYLGTLGRTNIPGKRANLNPDEASRPKRAQLISSLHRLANLMSERQFTEWQNPFIPTLMVGSLHQPRQSTEQISNIATEYHSCLAFILESRPRLN</sequence>
<organism evidence="1 2">
    <name type="scientific">Phialemonium thermophilum</name>
    <dbReference type="NCBI Taxonomy" id="223376"/>
    <lineage>
        <taxon>Eukaryota</taxon>
        <taxon>Fungi</taxon>
        <taxon>Dikarya</taxon>
        <taxon>Ascomycota</taxon>
        <taxon>Pezizomycotina</taxon>
        <taxon>Sordariomycetes</taxon>
        <taxon>Sordariomycetidae</taxon>
        <taxon>Cephalothecales</taxon>
        <taxon>Cephalothecaceae</taxon>
        <taxon>Phialemonium</taxon>
    </lineage>
</organism>
<gene>
    <name evidence="1" type="ORF">VTK73DRAFT_1958</name>
</gene>
<dbReference type="Proteomes" id="UP001586593">
    <property type="component" value="Unassembled WGS sequence"/>
</dbReference>